<dbReference type="OrthoDB" id="25996at2"/>
<dbReference type="InterPro" id="IPR046357">
    <property type="entry name" value="PPIase_dom_sf"/>
</dbReference>
<proteinExistence type="inferred from homology"/>
<evidence type="ECO:0000313" key="8">
    <source>
        <dbReference type="EMBL" id="TXK10655.1"/>
    </source>
</evidence>
<dbReference type="Proteomes" id="UP000321949">
    <property type="component" value="Unassembled WGS sequence"/>
</dbReference>
<comment type="similarity">
    <text evidence="5">Belongs to the FKBP-type PPIase family.</text>
</comment>
<dbReference type="Gene3D" id="3.10.50.40">
    <property type="match status" value="1"/>
</dbReference>
<evidence type="ECO:0000256" key="4">
    <source>
        <dbReference type="PROSITE-ProRule" id="PRU00277"/>
    </source>
</evidence>
<dbReference type="EC" id="5.2.1.8" evidence="5"/>
<comment type="catalytic activity">
    <reaction evidence="1 4 5">
        <text>[protein]-peptidylproline (omega=180) = [protein]-peptidylproline (omega=0)</text>
        <dbReference type="Rhea" id="RHEA:16237"/>
        <dbReference type="Rhea" id="RHEA-COMP:10747"/>
        <dbReference type="Rhea" id="RHEA-COMP:10748"/>
        <dbReference type="ChEBI" id="CHEBI:83833"/>
        <dbReference type="ChEBI" id="CHEBI:83834"/>
        <dbReference type="EC" id="5.2.1.8"/>
    </reaction>
</comment>
<keyword evidence="3 4" id="KW-0413">Isomerase</keyword>
<evidence type="ECO:0000256" key="1">
    <source>
        <dbReference type="ARBA" id="ARBA00000971"/>
    </source>
</evidence>
<feature type="chain" id="PRO_5022994325" description="Peptidyl-prolyl cis-trans isomerase" evidence="6">
    <location>
        <begin position="25"/>
        <end position="315"/>
    </location>
</feature>
<gene>
    <name evidence="8" type="ORF">FVP74_09975</name>
</gene>
<name>A0A5C8HZX1_9MICO</name>
<evidence type="ECO:0000313" key="9">
    <source>
        <dbReference type="Proteomes" id="UP000321949"/>
    </source>
</evidence>
<evidence type="ECO:0000256" key="3">
    <source>
        <dbReference type="ARBA" id="ARBA00023235"/>
    </source>
</evidence>
<evidence type="ECO:0000259" key="7">
    <source>
        <dbReference type="PROSITE" id="PS50059"/>
    </source>
</evidence>
<protein>
    <recommendedName>
        <fullName evidence="5">Peptidyl-prolyl cis-trans isomerase</fullName>
        <ecNumber evidence="5">5.2.1.8</ecNumber>
    </recommendedName>
</protein>
<sequence length="315" mass="32355">MRLRPFALSVVAVSALLLSGCAGAGSDAPSPDASGAADLCAAVADSGAASEAATVTGEVGEPSKLVFDAPLEVADRQVTVVEEGDGDKVEAGDFVSYALTAFNPETGEEIATAGYEPGEMLPAQISADSPLGETFGCSPVGTRVVAAFPKTDDTDAEIYVLDLLSVVPTAAWGEPQEPVAGMPKVTLADDGAPTVTVPEGDLPTETTLATLKEGDGYEVQSGDAVLIQYWGVRWSNGESFDSTWAKGGVPYAQRTTSFVPGFQKALEGYPVGSQVLVVIPPVDGYGEGEINTTDLVGETLIFVVDILGAQHIPAQ</sequence>
<dbReference type="InterPro" id="IPR001179">
    <property type="entry name" value="PPIase_FKBP_dom"/>
</dbReference>
<dbReference type="Pfam" id="PF00254">
    <property type="entry name" value="FKBP_C"/>
    <property type="match status" value="1"/>
</dbReference>
<dbReference type="RefSeq" id="WP_147050577.1">
    <property type="nucleotide sequence ID" value="NZ_BKAH01000007.1"/>
</dbReference>
<reference evidence="8 9" key="1">
    <citation type="submission" date="2019-08" db="EMBL/GenBank/DDBJ databases">
        <authorList>
            <person name="Dong K."/>
        </authorList>
    </citation>
    <scope>NUCLEOTIDE SEQUENCE [LARGE SCALE GENOMIC DNA]</scope>
    <source>
        <strain evidence="8 9">K-1</strain>
    </source>
</reference>
<feature type="domain" description="PPIase FKBP-type" evidence="7">
    <location>
        <begin position="222"/>
        <end position="310"/>
    </location>
</feature>
<dbReference type="AlphaFoldDB" id="A0A5C8HZX1"/>
<dbReference type="PROSITE" id="PS50059">
    <property type="entry name" value="FKBP_PPIASE"/>
    <property type="match status" value="1"/>
</dbReference>
<keyword evidence="2 4" id="KW-0697">Rotamase</keyword>
<evidence type="ECO:0000256" key="6">
    <source>
        <dbReference type="SAM" id="SignalP"/>
    </source>
</evidence>
<organism evidence="8 9">
    <name type="scientific">Microbacterium saccharophilum</name>
    <dbReference type="NCBI Taxonomy" id="1213358"/>
    <lineage>
        <taxon>Bacteria</taxon>
        <taxon>Bacillati</taxon>
        <taxon>Actinomycetota</taxon>
        <taxon>Actinomycetes</taxon>
        <taxon>Micrococcales</taxon>
        <taxon>Microbacteriaceae</taxon>
        <taxon>Microbacterium</taxon>
    </lineage>
</organism>
<dbReference type="GO" id="GO:0003755">
    <property type="term" value="F:peptidyl-prolyl cis-trans isomerase activity"/>
    <property type="evidence" value="ECO:0007669"/>
    <property type="project" value="UniProtKB-UniRule"/>
</dbReference>
<feature type="signal peptide" evidence="6">
    <location>
        <begin position="1"/>
        <end position="24"/>
    </location>
</feature>
<keyword evidence="9" id="KW-1185">Reference proteome</keyword>
<dbReference type="PROSITE" id="PS51257">
    <property type="entry name" value="PROKAR_LIPOPROTEIN"/>
    <property type="match status" value="1"/>
</dbReference>
<accession>A0A5C8HZX1</accession>
<keyword evidence="6" id="KW-0732">Signal</keyword>
<dbReference type="SUPFAM" id="SSF54534">
    <property type="entry name" value="FKBP-like"/>
    <property type="match status" value="1"/>
</dbReference>
<evidence type="ECO:0000256" key="2">
    <source>
        <dbReference type="ARBA" id="ARBA00023110"/>
    </source>
</evidence>
<evidence type="ECO:0000256" key="5">
    <source>
        <dbReference type="RuleBase" id="RU003915"/>
    </source>
</evidence>
<dbReference type="EMBL" id="VRSX01000004">
    <property type="protein sequence ID" value="TXK10655.1"/>
    <property type="molecule type" value="Genomic_DNA"/>
</dbReference>
<comment type="caution">
    <text evidence="8">The sequence shown here is derived from an EMBL/GenBank/DDBJ whole genome shotgun (WGS) entry which is preliminary data.</text>
</comment>